<comment type="caution">
    <text evidence="7">The sequence shown here is derived from an EMBL/GenBank/DDBJ whole genome shotgun (WGS) entry which is preliminary data.</text>
</comment>
<dbReference type="GO" id="GO:0000976">
    <property type="term" value="F:transcription cis-regulatory region binding"/>
    <property type="evidence" value="ECO:0007669"/>
    <property type="project" value="TreeGrafter"/>
</dbReference>
<comment type="subcellular location">
    <subcellularLocation>
        <location evidence="1">Nucleus</location>
    </subcellularLocation>
</comment>
<name>A0A096PEV9_FUSPS</name>
<organism evidence="7">
    <name type="scientific">Fusarium pseudograminearum CS3487</name>
    <dbReference type="NCBI Taxonomy" id="1318458"/>
    <lineage>
        <taxon>Eukaryota</taxon>
        <taxon>Fungi</taxon>
        <taxon>Dikarya</taxon>
        <taxon>Ascomycota</taxon>
        <taxon>Pezizomycotina</taxon>
        <taxon>Sordariomycetes</taxon>
        <taxon>Hypocreomycetidae</taxon>
        <taxon>Hypocreales</taxon>
        <taxon>Nectriaceae</taxon>
        <taxon>Fusarium</taxon>
    </lineage>
</organism>
<dbReference type="Pfam" id="PF04082">
    <property type="entry name" value="Fungal_trans"/>
    <property type="match status" value="1"/>
</dbReference>
<evidence type="ECO:0000256" key="1">
    <source>
        <dbReference type="ARBA" id="ARBA00004123"/>
    </source>
</evidence>
<gene>
    <name evidence="7" type="ORF">BN848_0127100</name>
</gene>
<dbReference type="InterPro" id="IPR007219">
    <property type="entry name" value="XnlR_reg_dom"/>
</dbReference>
<dbReference type="GO" id="GO:0000981">
    <property type="term" value="F:DNA-binding transcription factor activity, RNA polymerase II-specific"/>
    <property type="evidence" value="ECO:0007669"/>
    <property type="project" value="TreeGrafter"/>
</dbReference>
<dbReference type="EMBL" id="CBME010002492">
    <property type="protein sequence ID" value="CEG03352.1"/>
    <property type="molecule type" value="Genomic_DNA"/>
</dbReference>
<dbReference type="InterPro" id="IPR051089">
    <property type="entry name" value="prtT"/>
</dbReference>
<feature type="domain" description="Xylanolytic transcriptional activator regulatory" evidence="6">
    <location>
        <begin position="43"/>
        <end position="227"/>
    </location>
</feature>
<dbReference type="PANTHER" id="PTHR31845">
    <property type="entry name" value="FINGER DOMAIN PROTEIN, PUTATIVE-RELATED"/>
    <property type="match status" value="1"/>
</dbReference>
<dbReference type="PANTHER" id="PTHR31845:SF17">
    <property type="entry name" value="ZN(II)2CYS6 TRANSCRIPTION FACTOR (EUROFUNG)"/>
    <property type="match status" value="1"/>
</dbReference>
<accession>A0A096PEV9</accession>
<evidence type="ECO:0000313" key="7">
    <source>
        <dbReference type="EMBL" id="CEG03352.1"/>
    </source>
</evidence>
<dbReference type="GO" id="GO:0008270">
    <property type="term" value="F:zinc ion binding"/>
    <property type="evidence" value="ECO:0007669"/>
    <property type="project" value="InterPro"/>
</dbReference>
<reference evidence="7" key="1">
    <citation type="submission" date="2013-05" db="EMBL/GenBank/DDBJ databases">
        <title>Draft genome sequences of six wheat associated Fusarium spp. isolates.</title>
        <authorList>
            <person name="Moolhuijzen P.M."/>
            <person name="Manners J.M."/>
            <person name="Wilcox S."/>
            <person name="Bellgard M.I."/>
            <person name="Gardiner D.M."/>
        </authorList>
    </citation>
    <scope>NUCLEOTIDE SEQUENCE</scope>
    <source>
        <strain evidence="7">CS3487</strain>
        <strain evidence="7">CS3487</strain>
    </source>
</reference>
<keyword evidence="3" id="KW-0238">DNA-binding</keyword>
<dbReference type="GO" id="GO:0005634">
    <property type="term" value="C:nucleus"/>
    <property type="evidence" value="ECO:0007669"/>
    <property type="project" value="UniProtKB-SubCell"/>
</dbReference>
<proteinExistence type="predicted"/>
<dbReference type="AlphaFoldDB" id="A0A096PEV9"/>
<sequence length="517" mass="58092">MQTDWQVLSSQTVESIFKLESTACDPVAARLIDETDASYLFHLFFSTRNPLLGLLDPELHTPEYVYTLSFTLFSAICALGCAISSRPRDRVIYAALLSLAEANMKWSIAVSVRSLETIQAIILMQYWAPMCTRHSCDPAWLHLSHVREALRTSGNSCANVMLTGMFGKAAQLARELGIYETDRIDKYLAASVPVAADEKKERFRRNIERTWLYIFIADKSFGLINGRRLGVSWNELPPDVYAWWQNPMATAHDRMISGIVETRGILLDALKEGKNGDMTLLSVFKWHSRWFETLEHVRGVRCTPDASPSSVYLPLLAFYMDHSILVLNAQAIAQLAKPNDETTSPELEAVYQKTVKVATRTLNSVLNDPMMVSLRLGFHNNQYIMICHAVAEVVQATKKNLLSIQETADAASYMRAIPEHLDKIAQQLPVTSLARMYASLSRCLMLQLNKDIVPVGERSGSIVSLFNSSSAPWRSWETSLDGFDPASLSLEQMMLDMGWDIPFDAESDTFLFPQQGI</sequence>
<evidence type="ECO:0000259" key="6">
    <source>
        <dbReference type="Pfam" id="PF04082"/>
    </source>
</evidence>
<protein>
    <submittedName>
        <fullName evidence="7">WGS project CBME000000000 data, contig CS3487_c002502</fullName>
    </submittedName>
</protein>
<evidence type="ECO:0000256" key="3">
    <source>
        <dbReference type="ARBA" id="ARBA00023125"/>
    </source>
</evidence>
<keyword evidence="2" id="KW-0805">Transcription regulation</keyword>
<keyword evidence="4" id="KW-0804">Transcription</keyword>
<keyword evidence="5" id="KW-0539">Nucleus</keyword>
<evidence type="ECO:0000256" key="5">
    <source>
        <dbReference type="ARBA" id="ARBA00023242"/>
    </source>
</evidence>
<evidence type="ECO:0000256" key="2">
    <source>
        <dbReference type="ARBA" id="ARBA00023015"/>
    </source>
</evidence>
<dbReference type="CDD" id="cd12148">
    <property type="entry name" value="fungal_TF_MHR"/>
    <property type="match status" value="1"/>
</dbReference>
<dbReference type="GO" id="GO:0006351">
    <property type="term" value="P:DNA-templated transcription"/>
    <property type="evidence" value="ECO:0007669"/>
    <property type="project" value="InterPro"/>
</dbReference>
<evidence type="ECO:0000256" key="4">
    <source>
        <dbReference type="ARBA" id="ARBA00023163"/>
    </source>
</evidence>